<dbReference type="WBParaSite" id="PS1159_v2.g5836.t1">
    <property type="protein sequence ID" value="PS1159_v2.g5836.t1"/>
    <property type="gene ID" value="PS1159_v2.g5836"/>
</dbReference>
<evidence type="ECO:0000313" key="2">
    <source>
        <dbReference type="WBParaSite" id="PS1159_v2.g5836.t1"/>
    </source>
</evidence>
<sequence>MTFCEVVLLGIIIILLYLLDQERKLHGRPGIPILGELFDSATGVEERLPVSTATTEEHPPFNAEELKELEKAKHKKSPPPEKPECEVKSLRSTKTAQTESDQTKSVDDGSKDKPKDNNNNVSQKQETLTPLITSPTPSTPPPPVKKYDDSSRQTRQSLYLPAPGEKSPNAPPPVRTPKTSTYLSVQNPKSQGAPSTPTPVTPSKKYDDSSRQTRQSLYLPAPGEKSPNVQPSKTSHLPIQNEKPPSSPLKKYDDSSRQTRQSLYLPAPGEKSPNAPPPARSPKTSTYLSVQDKKPSNPKKDK</sequence>
<dbReference type="Proteomes" id="UP000887580">
    <property type="component" value="Unplaced"/>
</dbReference>
<protein>
    <submittedName>
        <fullName evidence="2">Uncharacterized protein</fullName>
    </submittedName>
</protein>
<reference evidence="2" key="1">
    <citation type="submission" date="2022-11" db="UniProtKB">
        <authorList>
            <consortium name="WormBaseParasite"/>
        </authorList>
    </citation>
    <scope>IDENTIFICATION</scope>
</reference>
<proteinExistence type="predicted"/>
<evidence type="ECO:0000313" key="1">
    <source>
        <dbReference type="Proteomes" id="UP000887580"/>
    </source>
</evidence>
<name>A0AC35GIZ8_9BILA</name>
<organism evidence="1 2">
    <name type="scientific">Panagrolaimus sp. PS1159</name>
    <dbReference type="NCBI Taxonomy" id="55785"/>
    <lineage>
        <taxon>Eukaryota</taxon>
        <taxon>Metazoa</taxon>
        <taxon>Ecdysozoa</taxon>
        <taxon>Nematoda</taxon>
        <taxon>Chromadorea</taxon>
        <taxon>Rhabditida</taxon>
        <taxon>Tylenchina</taxon>
        <taxon>Panagrolaimomorpha</taxon>
        <taxon>Panagrolaimoidea</taxon>
        <taxon>Panagrolaimidae</taxon>
        <taxon>Panagrolaimus</taxon>
    </lineage>
</organism>
<accession>A0AC35GIZ8</accession>